<feature type="transmembrane region" description="Helical" evidence="12">
    <location>
        <begin position="296"/>
        <end position="313"/>
    </location>
</feature>
<dbReference type="RefSeq" id="WP_184255597.1">
    <property type="nucleotide sequence ID" value="NZ_JACHIO010000008.1"/>
</dbReference>
<dbReference type="GO" id="GO:0046872">
    <property type="term" value="F:metal ion binding"/>
    <property type="evidence" value="ECO:0007669"/>
    <property type="project" value="UniProtKB-KW"/>
</dbReference>
<dbReference type="AlphaFoldDB" id="A0A7W8E9X2"/>
<comment type="similarity">
    <text evidence="3">Belongs to the peptidase M50B family.</text>
</comment>
<evidence type="ECO:0000256" key="4">
    <source>
        <dbReference type="ARBA" id="ARBA00022670"/>
    </source>
</evidence>
<evidence type="ECO:0000256" key="9">
    <source>
        <dbReference type="ARBA" id="ARBA00022989"/>
    </source>
</evidence>
<evidence type="ECO:0000256" key="2">
    <source>
        <dbReference type="ARBA" id="ARBA00004141"/>
    </source>
</evidence>
<protein>
    <submittedName>
        <fullName evidence="14">Zn-dependent protease</fullName>
    </submittedName>
</protein>
<organism evidence="14 15">
    <name type="scientific">Granulicella mallensis</name>
    <dbReference type="NCBI Taxonomy" id="940614"/>
    <lineage>
        <taxon>Bacteria</taxon>
        <taxon>Pseudomonadati</taxon>
        <taxon>Acidobacteriota</taxon>
        <taxon>Terriglobia</taxon>
        <taxon>Terriglobales</taxon>
        <taxon>Acidobacteriaceae</taxon>
        <taxon>Granulicella</taxon>
    </lineage>
</organism>
<evidence type="ECO:0000256" key="7">
    <source>
        <dbReference type="ARBA" id="ARBA00022801"/>
    </source>
</evidence>
<evidence type="ECO:0000256" key="11">
    <source>
        <dbReference type="ARBA" id="ARBA00023136"/>
    </source>
</evidence>
<reference evidence="14 15" key="1">
    <citation type="submission" date="2020-08" db="EMBL/GenBank/DDBJ databases">
        <title>Genomic Encyclopedia of Type Strains, Phase IV (KMG-V): Genome sequencing to study the core and pangenomes of soil and plant-associated prokaryotes.</title>
        <authorList>
            <person name="Whitman W."/>
        </authorList>
    </citation>
    <scope>NUCLEOTIDE SEQUENCE [LARGE SCALE GENOMIC DNA]</scope>
    <source>
        <strain evidence="14 15">X5P3</strain>
    </source>
</reference>
<keyword evidence="7" id="KW-0378">Hydrolase</keyword>
<comment type="subcellular location">
    <subcellularLocation>
        <location evidence="2">Membrane</location>
        <topology evidence="2">Multi-pass membrane protein</topology>
    </subcellularLocation>
</comment>
<dbReference type="GO" id="GO:0008237">
    <property type="term" value="F:metallopeptidase activity"/>
    <property type="evidence" value="ECO:0007669"/>
    <property type="project" value="UniProtKB-KW"/>
</dbReference>
<feature type="transmembrane region" description="Helical" evidence="12">
    <location>
        <begin position="234"/>
        <end position="259"/>
    </location>
</feature>
<evidence type="ECO:0000259" key="13">
    <source>
        <dbReference type="Pfam" id="PF02163"/>
    </source>
</evidence>
<keyword evidence="11 12" id="KW-0472">Membrane</keyword>
<dbReference type="InterPro" id="IPR008915">
    <property type="entry name" value="Peptidase_M50"/>
</dbReference>
<comment type="caution">
    <text evidence="14">The sequence shown here is derived from an EMBL/GenBank/DDBJ whole genome shotgun (WGS) entry which is preliminary data.</text>
</comment>
<feature type="transmembrane region" description="Helical" evidence="12">
    <location>
        <begin position="325"/>
        <end position="345"/>
    </location>
</feature>
<sequence>MPATVLPPEPAPPSVIHNCPNCSHWLPDGTLVCPDCQTLTYGQYLSELASSAQQLELEKQWPQARDRWSSALQWLPADTQQAASIQRHIAQIDVRLKAEEDQKARWTKRLGPFAPIVLFLLKIKSGLFLLFKLKFLFGILGFFGLYWAIFGWKFALGFTACIFIHEMGHFVAVKRRGLKADLPIFFPGLGAYVRWYSMGVSREDLAAIALAGPLFGLAAALICFGIFWKTHVEIWLVLANVGAWINLFNLVPVFGLDGAQATYALSRTQRALITATCALFFGLTVNASGGDPFGPNTQWVFLFVAAGMGWRCFTNDTPEKPDTNTFIYFLALILALGFLLFLTPVRNLH</sequence>
<evidence type="ECO:0000256" key="5">
    <source>
        <dbReference type="ARBA" id="ARBA00022692"/>
    </source>
</evidence>
<dbReference type="CDD" id="cd06160">
    <property type="entry name" value="S2P-M50_like_2"/>
    <property type="match status" value="1"/>
</dbReference>
<dbReference type="Pfam" id="PF02163">
    <property type="entry name" value="Peptidase_M50"/>
    <property type="match status" value="1"/>
</dbReference>
<dbReference type="Proteomes" id="UP000584867">
    <property type="component" value="Unassembled WGS sequence"/>
</dbReference>
<feature type="transmembrane region" description="Helical" evidence="12">
    <location>
        <begin position="127"/>
        <end position="148"/>
    </location>
</feature>
<evidence type="ECO:0000313" key="14">
    <source>
        <dbReference type="EMBL" id="MBB5064024.1"/>
    </source>
</evidence>
<evidence type="ECO:0000256" key="6">
    <source>
        <dbReference type="ARBA" id="ARBA00022723"/>
    </source>
</evidence>
<evidence type="ECO:0000313" key="15">
    <source>
        <dbReference type="Proteomes" id="UP000584867"/>
    </source>
</evidence>
<dbReference type="GO" id="GO:0016020">
    <property type="term" value="C:membrane"/>
    <property type="evidence" value="ECO:0007669"/>
    <property type="project" value="UniProtKB-SubCell"/>
</dbReference>
<evidence type="ECO:0000256" key="1">
    <source>
        <dbReference type="ARBA" id="ARBA00001947"/>
    </source>
</evidence>
<keyword evidence="5 12" id="KW-0812">Transmembrane</keyword>
<keyword evidence="9 12" id="KW-1133">Transmembrane helix</keyword>
<proteinExistence type="inferred from homology"/>
<keyword evidence="4 14" id="KW-0645">Protease</keyword>
<keyword evidence="6" id="KW-0479">Metal-binding</keyword>
<feature type="transmembrane region" description="Helical" evidence="12">
    <location>
        <begin position="154"/>
        <end position="173"/>
    </location>
</feature>
<comment type="cofactor">
    <cofactor evidence="1">
        <name>Zn(2+)</name>
        <dbReference type="ChEBI" id="CHEBI:29105"/>
    </cofactor>
</comment>
<gene>
    <name evidence="14" type="ORF">HDF15_002372</name>
</gene>
<evidence type="ECO:0000256" key="10">
    <source>
        <dbReference type="ARBA" id="ARBA00023049"/>
    </source>
</evidence>
<evidence type="ECO:0000256" key="8">
    <source>
        <dbReference type="ARBA" id="ARBA00022833"/>
    </source>
</evidence>
<feature type="transmembrane region" description="Helical" evidence="12">
    <location>
        <begin position="205"/>
        <end position="228"/>
    </location>
</feature>
<dbReference type="GO" id="GO:0006508">
    <property type="term" value="P:proteolysis"/>
    <property type="evidence" value="ECO:0007669"/>
    <property type="project" value="UniProtKB-KW"/>
</dbReference>
<keyword evidence="10" id="KW-0482">Metalloprotease</keyword>
<evidence type="ECO:0000256" key="3">
    <source>
        <dbReference type="ARBA" id="ARBA00007931"/>
    </source>
</evidence>
<name>A0A7W8E9X2_9BACT</name>
<dbReference type="EMBL" id="JACHIO010000008">
    <property type="protein sequence ID" value="MBB5064024.1"/>
    <property type="molecule type" value="Genomic_DNA"/>
</dbReference>
<keyword evidence="8" id="KW-0862">Zinc</keyword>
<evidence type="ECO:0000256" key="12">
    <source>
        <dbReference type="SAM" id="Phobius"/>
    </source>
</evidence>
<dbReference type="PANTHER" id="PTHR39188:SF3">
    <property type="entry name" value="STAGE IV SPORULATION PROTEIN FB"/>
    <property type="match status" value="1"/>
</dbReference>
<feature type="domain" description="Peptidase M50" evidence="13">
    <location>
        <begin position="154"/>
        <end position="227"/>
    </location>
</feature>
<accession>A0A7W8E9X2</accession>
<dbReference type="PANTHER" id="PTHR39188">
    <property type="entry name" value="MEMBRANE-ASSOCIATED ZINC METALLOPROTEASE M50B"/>
    <property type="match status" value="1"/>
</dbReference>